<evidence type="ECO:0000256" key="17">
    <source>
        <dbReference type="ARBA" id="ARBA00048623"/>
    </source>
</evidence>
<keyword evidence="21" id="KW-1185">Reference proteome</keyword>
<feature type="transmembrane region" description="Helical" evidence="19">
    <location>
        <begin position="36"/>
        <end position="58"/>
    </location>
</feature>
<evidence type="ECO:0000256" key="19">
    <source>
        <dbReference type="HAMAP-Rule" id="MF_00719"/>
    </source>
</evidence>
<evidence type="ECO:0000256" key="14">
    <source>
        <dbReference type="ARBA" id="ARBA00025228"/>
    </source>
</evidence>
<evidence type="ECO:0000256" key="7">
    <source>
        <dbReference type="ARBA" id="ARBA00022475"/>
    </source>
</evidence>
<feature type="transmembrane region" description="Helical" evidence="19">
    <location>
        <begin position="231"/>
        <end position="251"/>
    </location>
</feature>
<dbReference type="UniPathway" id="UPA00148">
    <property type="reaction ID" value="UER00238"/>
</dbReference>
<comment type="similarity">
    <text evidence="4 19">Belongs to the CobS family.</text>
</comment>
<feature type="transmembrane region" description="Helical" evidence="19">
    <location>
        <begin position="141"/>
        <end position="159"/>
    </location>
</feature>
<evidence type="ECO:0000256" key="8">
    <source>
        <dbReference type="ARBA" id="ARBA00022573"/>
    </source>
</evidence>
<evidence type="ECO:0000256" key="1">
    <source>
        <dbReference type="ARBA" id="ARBA00001946"/>
    </source>
</evidence>
<evidence type="ECO:0000256" key="4">
    <source>
        <dbReference type="ARBA" id="ARBA00010561"/>
    </source>
</evidence>
<keyword evidence="11 19" id="KW-0460">Magnesium</keyword>
<keyword evidence="13 19" id="KW-0472">Membrane</keyword>
<evidence type="ECO:0000256" key="6">
    <source>
        <dbReference type="ARBA" id="ARBA00015850"/>
    </source>
</evidence>
<dbReference type="GO" id="GO:0008818">
    <property type="term" value="F:cobalamin 5'-phosphate synthase activity"/>
    <property type="evidence" value="ECO:0007669"/>
    <property type="project" value="UniProtKB-UniRule"/>
</dbReference>
<organism evidence="20 21">
    <name type="scientific">Limoniibacter endophyticus</name>
    <dbReference type="NCBI Taxonomy" id="1565040"/>
    <lineage>
        <taxon>Bacteria</taxon>
        <taxon>Pseudomonadati</taxon>
        <taxon>Pseudomonadota</taxon>
        <taxon>Alphaproteobacteria</taxon>
        <taxon>Hyphomicrobiales</taxon>
        <taxon>Bartonellaceae</taxon>
        <taxon>Limoniibacter</taxon>
    </lineage>
</organism>
<dbReference type="RefSeq" id="WP_189492046.1">
    <property type="nucleotide sequence ID" value="NZ_BMZO01000010.1"/>
</dbReference>
<dbReference type="InterPro" id="IPR003805">
    <property type="entry name" value="CobS"/>
</dbReference>
<name>A0A8J3DQZ4_9HYPH</name>
<accession>A0A8J3DQZ4</accession>
<keyword evidence="10 19" id="KW-0812">Transmembrane</keyword>
<evidence type="ECO:0000256" key="15">
    <source>
        <dbReference type="ARBA" id="ARBA00032605"/>
    </source>
</evidence>
<dbReference type="GO" id="GO:0051073">
    <property type="term" value="F:adenosylcobinamide-GDP ribazoletransferase activity"/>
    <property type="evidence" value="ECO:0007669"/>
    <property type="project" value="UniProtKB-UniRule"/>
</dbReference>
<keyword evidence="8 19" id="KW-0169">Cobalamin biosynthesis</keyword>
<comment type="subcellular location">
    <subcellularLocation>
        <location evidence="2 19">Cell membrane</location>
        <topology evidence="2 19">Multi-pass membrane protein</topology>
    </subcellularLocation>
</comment>
<reference evidence="20" key="1">
    <citation type="journal article" date="2014" name="Int. J. Syst. Evol. Microbiol.">
        <title>Complete genome sequence of Corynebacterium casei LMG S-19264T (=DSM 44701T), isolated from a smear-ripened cheese.</title>
        <authorList>
            <consortium name="US DOE Joint Genome Institute (JGI-PGF)"/>
            <person name="Walter F."/>
            <person name="Albersmeier A."/>
            <person name="Kalinowski J."/>
            <person name="Ruckert C."/>
        </authorList>
    </citation>
    <scope>NUCLEOTIDE SEQUENCE</scope>
    <source>
        <strain evidence="20">KCTC 42097</strain>
    </source>
</reference>
<keyword evidence="7 19" id="KW-1003">Cell membrane</keyword>
<evidence type="ECO:0000256" key="18">
    <source>
        <dbReference type="ARBA" id="ARBA00049504"/>
    </source>
</evidence>
<evidence type="ECO:0000256" key="13">
    <source>
        <dbReference type="ARBA" id="ARBA00023136"/>
    </source>
</evidence>
<evidence type="ECO:0000256" key="12">
    <source>
        <dbReference type="ARBA" id="ARBA00022989"/>
    </source>
</evidence>
<reference evidence="20" key="2">
    <citation type="submission" date="2020-09" db="EMBL/GenBank/DDBJ databases">
        <authorList>
            <person name="Sun Q."/>
            <person name="Kim S."/>
        </authorList>
    </citation>
    <scope>NUCLEOTIDE SEQUENCE</scope>
    <source>
        <strain evidence="20">KCTC 42097</strain>
    </source>
</reference>
<evidence type="ECO:0000256" key="2">
    <source>
        <dbReference type="ARBA" id="ARBA00004651"/>
    </source>
</evidence>
<dbReference type="PANTHER" id="PTHR34148">
    <property type="entry name" value="ADENOSYLCOBINAMIDE-GDP RIBAZOLETRANSFERASE"/>
    <property type="match status" value="1"/>
</dbReference>
<keyword evidence="9 19" id="KW-0808">Transferase</keyword>
<feature type="transmembrane region" description="Helical" evidence="19">
    <location>
        <begin position="193"/>
        <end position="219"/>
    </location>
</feature>
<evidence type="ECO:0000256" key="3">
    <source>
        <dbReference type="ARBA" id="ARBA00004663"/>
    </source>
</evidence>
<gene>
    <name evidence="19 20" type="primary">cobS</name>
    <name evidence="20" type="ORF">GCM10010136_30550</name>
</gene>
<dbReference type="AlphaFoldDB" id="A0A8J3DQZ4"/>
<comment type="pathway">
    <text evidence="3 19">Cofactor biosynthesis; adenosylcobalamin biosynthesis; adenosylcobalamin from cob(II)yrinate a,c-diamide: step 7/7.</text>
</comment>
<feature type="transmembrane region" description="Helical" evidence="19">
    <location>
        <begin position="111"/>
        <end position="134"/>
    </location>
</feature>
<comment type="catalytic activity">
    <reaction evidence="18 19">
        <text>alpha-ribazole 5'-phosphate + adenosylcob(III)inamide-GDP = adenosylcob(III)alamin 5'-phosphate + GMP + H(+)</text>
        <dbReference type="Rhea" id="RHEA:23560"/>
        <dbReference type="ChEBI" id="CHEBI:15378"/>
        <dbReference type="ChEBI" id="CHEBI:57918"/>
        <dbReference type="ChEBI" id="CHEBI:58115"/>
        <dbReference type="ChEBI" id="CHEBI:60487"/>
        <dbReference type="ChEBI" id="CHEBI:60493"/>
        <dbReference type="EC" id="2.7.8.26"/>
    </reaction>
</comment>
<feature type="transmembrane region" description="Helical" evidence="19">
    <location>
        <begin position="65"/>
        <end position="83"/>
    </location>
</feature>
<sequence>MMNHKSLLIDLQACISFFTRIPLPQAAMPKNFAQSLWAAPIAGIPVALIGGIMFVLTASLDLPPLACGLIAIAATILATGALHEDGFADIADSFGGRDMEHRLGIMHDSRIGTYGAIALIITVLLRASALAAFVDQPGLGVLVLVAAFVAARALMPAFMCKAPLSPHAGLVAKIGRVPDQTAYAALGTGVLGLVLLLGIGTAFICIALLMLWSAFIHWLCIRQIQGINGDFLGMLGQGAEILVLLCASALLL</sequence>
<dbReference type="Pfam" id="PF02654">
    <property type="entry name" value="CobS"/>
    <property type="match status" value="1"/>
</dbReference>
<evidence type="ECO:0000256" key="5">
    <source>
        <dbReference type="ARBA" id="ARBA00013200"/>
    </source>
</evidence>
<evidence type="ECO:0000256" key="11">
    <source>
        <dbReference type="ARBA" id="ARBA00022842"/>
    </source>
</evidence>
<dbReference type="GO" id="GO:0005886">
    <property type="term" value="C:plasma membrane"/>
    <property type="evidence" value="ECO:0007669"/>
    <property type="project" value="UniProtKB-SubCell"/>
</dbReference>
<evidence type="ECO:0000256" key="9">
    <source>
        <dbReference type="ARBA" id="ARBA00022679"/>
    </source>
</evidence>
<comment type="cofactor">
    <cofactor evidence="1 19">
        <name>Mg(2+)</name>
        <dbReference type="ChEBI" id="CHEBI:18420"/>
    </cofactor>
</comment>
<dbReference type="EMBL" id="BMZO01000010">
    <property type="protein sequence ID" value="GHC78488.1"/>
    <property type="molecule type" value="Genomic_DNA"/>
</dbReference>
<evidence type="ECO:0000313" key="21">
    <source>
        <dbReference type="Proteomes" id="UP000641137"/>
    </source>
</evidence>
<protein>
    <recommendedName>
        <fullName evidence="6 19">Adenosylcobinamide-GDP ribazoletransferase</fullName>
        <ecNumber evidence="5 19">2.7.8.26</ecNumber>
    </recommendedName>
    <alternativeName>
        <fullName evidence="16 19">Cobalamin synthase</fullName>
    </alternativeName>
    <alternativeName>
        <fullName evidence="15 19">Cobalamin-5'-phosphate synthase</fullName>
    </alternativeName>
</protein>
<comment type="caution">
    <text evidence="20">The sequence shown here is derived from an EMBL/GenBank/DDBJ whole genome shotgun (WGS) entry which is preliminary data.</text>
</comment>
<dbReference type="GO" id="GO:0009236">
    <property type="term" value="P:cobalamin biosynthetic process"/>
    <property type="evidence" value="ECO:0007669"/>
    <property type="project" value="UniProtKB-UniRule"/>
</dbReference>
<comment type="function">
    <text evidence="14 19">Joins adenosylcobinamide-GDP and alpha-ribazole to generate adenosylcobalamin (Ado-cobalamin). Also synthesizes adenosylcobalamin 5'-phosphate from adenosylcobinamide-GDP and alpha-ribazole 5'-phosphate.</text>
</comment>
<dbReference type="EC" id="2.7.8.26" evidence="5 19"/>
<keyword evidence="12 19" id="KW-1133">Transmembrane helix</keyword>
<evidence type="ECO:0000256" key="10">
    <source>
        <dbReference type="ARBA" id="ARBA00022692"/>
    </source>
</evidence>
<dbReference type="Proteomes" id="UP000641137">
    <property type="component" value="Unassembled WGS sequence"/>
</dbReference>
<dbReference type="HAMAP" id="MF_00719">
    <property type="entry name" value="CobS"/>
    <property type="match status" value="1"/>
</dbReference>
<proteinExistence type="inferred from homology"/>
<dbReference type="PANTHER" id="PTHR34148:SF1">
    <property type="entry name" value="ADENOSYLCOBINAMIDE-GDP RIBAZOLETRANSFERASE"/>
    <property type="match status" value="1"/>
</dbReference>
<comment type="catalytic activity">
    <reaction evidence="17 19">
        <text>alpha-ribazole + adenosylcob(III)inamide-GDP = adenosylcob(III)alamin + GMP + H(+)</text>
        <dbReference type="Rhea" id="RHEA:16049"/>
        <dbReference type="ChEBI" id="CHEBI:10329"/>
        <dbReference type="ChEBI" id="CHEBI:15378"/>
        <dbReference type="ChEBI" id="CHEBI:18408"/>
        <dbReference type="ChEBI" id="CHEBI:58115"/>
        <dbReference type="ChEBI" id="CHEBI:60487"/>
        <dbReference type="EC" id="2.7.8.26"/>
    </reaction>
</comment>
<evidence type="ECO:0000313" key="20">
    <source>
        <dbReference type="EMBL" id="GHC78488.1"/>
    </source>
</evidence>
<evidence type="ECO:0000256" key="16">
    <source>
        <dbReference type="ARBA" id="ARBA00032853"/>
    </source>
</evidence>